<proteinExistence type="inferred from homology"/>
<dbReference type="InterPro" id="IPR052173">
    <property type="entry name" value="Beta-lactam_resp_regulator"/>
</dbReference>
<evidence type="ECO:0000313" key="5">
    <source>
        <dbReference type="EMBL" id="AIC93080.1"/>
    </source>
</evidence>
<dbReference type="InterPro" id="IPR012338">
    <property type="entry name" value="Beta-lactam/transpept-like"/>
</dbReference>
<feature type="transmembrane region" description="Helical" evidence="2">
    <location>
        <begin position="102"/>
        <end position="122"/>
    </location>
</feature>
<dbReference type="RefSeq" id="WP_051667261.1">
    <property type="nucleotide sequence ID" value="NZ_CP003923.1"/>
</dbReference>
<sequence>MLVTLLVLTLLISALFLVRQGMKLVRLPAIWLDRFWSLLFVVLLLPFLPLQAVPFFAGETRGVEQRPQLPGEAQLTEATNMTISDFSVSVTRFDLGWLESGLFVIWLGGIGFGLCLILQSLFKLKTIIAKARAVKDSRLTIVYDACVKELGLKKKPRLLESDSIESPVTCGILRPYLLVPEGLYNLFSTDEIRYMFLHELKHHQLHHPRINAIALLFQTVYWFHPLVWLARKKMVMDRELACDAAVIETIGMRERKAYGRTLLQFIEKKQSHSSLELGVGGTKKQIETRIYSLIHYRSSSKKDTIKGSLIYTLVVLFIVLQTPWLALGEAEEQRYSFDHSNASYEELSSFFADHDGSFVLYSAKENHYFIHNRAGSEQRYSPNSTFKIYSALIGLEEGIVQPDTVLAWDGTAHDYPEWNQQQTLNSAMQYSVNWYFEKIEADMSLNQMMTYINELNYGNKSIEGPTPVWLESSLTISPVEQVELLHRLYRNELPFQGESVTAVKDALLLEQTGETAFYGKTGTGVVNERAVNGWFVGFVETADDTLFFATHLAGDEEATGQSAADITRAILVDKGILTGGLEGNE</sequence>
<dbReference type="InterPro" id="IPR008756">
    <property type="entry name" value="Peptidase_M56"/>
</dbReference>
<gene>
    <name evidence="5" type="ORF">BleG1_0472</name>
</gene>
<dbReference type="Proteomes" id="UP000027142">
    <property type="component" value="Chromosome"/>
</dbReference>
<keyword evidence="6" id="KW-1185">Reference proteome</keyword>
<dbReference type="PANTHER" id="PTHR34978">
    <property type="entry name" value="POSSIBLE SENSOR-TRANSDUCER PROTEIN BLAR"/>
    <property type="match status" value="1"/>
</dbReference>
<feature type="domain" description="Peptidase M56" evidence="4">
    <location>
        <begin position="6"/>
        <end position="291"/>
    </location>
</feature>
<keyword evidence="2" id="KW-1133">Transmembrane helix</keyword>
<dbReference type="eggNOG" id="COG4219">
    <property type="taxonomic scope" value="Bacteria"/>
</dbReference>
<protein>
    <submittedName>
        <fullName evidence="5">Beta-lactamase/transpeptidase-like protein</fullName>
    </submittedName>
</protein>
<feature type="transmembrane region" description="Helical" evidence="2">
    <location>
        <begin position="37"/>
        <end position="57"/>
    </location>
</feature>
<dbReference type="AlphaFoldDB" id="A0A060LSZ1"/>
<dbReference type="KEGG" id="ble:BleG1_0472"/>
<dbReference type="OrthoDB" id="9762883at2"/>
<feature type="transmembrane region" description="Helical" evidence="2">
    <location>
        <begin position="309"/>
        <end position="327"/>
    </location>
</feature>
<evidence type="ECO:0000259" key="3">
    <source>
        <dbReference type="Pfam" id="PF00905"/>
    </source>
</evidence>
<evidence type="ECO:0000313" key="6">
    <source>
        <dbReference type="Proteomes" id="UP000027142"/>
    </source>
</evidence>
<reference evidence="5 6" key="1">
    <citation type="journal article" date="2014" name="Gene">
        <title>A comparative genomic analysis of the alkalitolerant soil bacterium Bacillus lehensis G1.</title>
        <authorList>
            <person name="Noor Y.M."/>
            <person name="Samsulrizal N.H."/>
            <person name="Jema'on N.A."/>
            <person name="Low K.O."/>
            <person name="Ramli A.N."/>
            <person name="Alias N.I."/>
            <person name="Damis S.I."/>
            <person name="Fuzi S.F."/>
            <person name="Isa M.N."/>
            <person name="Murad A.M."/>
            <person name="Raih M.F."/>
            <person name="Bakar F.D."/>
            <person name="Najimudin N."/>
            <person name="Mahadi N.M."/>
            <person name="Illias R.M."/>
        </authorList>
    </citation>
    <scope>NUCLEOTIDE SEQUENCE [LARGE SCALE GENOMIC DNA]</scope>
    <source>
        <strain evidence="5 6">G1</strain>
    </source>
</reference>
<accession>A0A060LSZ1</accession>
<evidence type="ECO:0000256" key="1">
    <source>
        <dbReference type="ARBA" id="ARBA00011075"/>
    </source>
</evidence>
<dbReference type="CDD" id="cd07341">
    <property type="entry name" value="M56_BlaR1_MecR1_like"/>
    <property type="match status" value="1"/>
</dbReference>
<dbReference type="NCBIfam" id="NF000326">
    <property type="entry name" value="blaR1_generic"/>
    <property type="match status" value="1"/>
</dbReference>
<dbReference type="PANTHER" id="PTHR34978:SF3">
    <property type="entry name" value="SLR0241 PROTEIN"/>
    <property type="match status" value="1"/>
</dbReference>
<name>A0A060LSZ1_9BACI</name>
<comment type="similarity">
    <text evidence="1">Belongs to the peptidase M56 family.</text>
</comment>
<keyword evidence="2" id="KW-0472">Membrane</keyword>
<feature type="domain" description="Penicillin-binding protein transpeptidase" evidence="3">
    <location>
        <begin position="366"/>
        <end position="571"/>
    </location>
</feature>
<dbReference type="PATRIC" id="fig|1246626.3.peg.459"/>
<dbReference type="Pfam" id="PF05569">
    <property type="entry name" value="Peptidase_M56"/>
    <property type="match status" value="1"/>
</dbReference>
<dbReference type="GO" id="GO:0008658">
    <property type="term" value="F:penicillin binding"/>
    <property type="evidence" value="ECO:0007669"/>
    <property type="project" value="InterPro"/>
</dbReference>
<dbReference type="SUPFAM" id="SSF56601">
    <property type="entry name" value="beta-lactamase/transpeptidase-like"/>
    <property type="match status" value="1"/>
</dbReference>
<keyword evidence="2" id="KW-0812">Transmembrane</keyword>
<dbReference type="EMBL" id="CP003923">
    <property type="protein sequence ID" value="AIC93080.1"/>
    <property type="molecule type" value="Genomic_DNA"/>
</dbReference>
<dbReference type="eggNOG" id="COG2602">
    <property type="taxonomic scope" value="Bacteria"/>
</dbReference>
<evidence type="ECO:0000259" key="4">
    <source>
        <dbReference type="Pfam" id="PF05569"/>
    </source>
</evidence>
<dbReference type="Pfam" id="PF00905">
    <property type="entry name" value="Transpeptidase"/>
    <property type="match status" value="1"/>
</dbReference>
<dbReference type="Gene3D" id="3.40.710.10">
    <property type="entry name" value="DD-peptidase/beta-lactamase superfamily"/>
    <property type="match status" value="1"/>
</dbReference>
<organism evidence="5 6">
    <name type="scientific">Shouchella lehensis G1</name>
    <dbReference type="NCBI Taxonomy" id="1246626"/>
    <lineage>
        <taxon>Bacteria</taxon>
        <taxon>Bacillati</taxon>
        <taxon>Bacillota</taxon>
        <taxon>Bacilli</taxon>
        <taxon>Bacillales</taxon>
        <taxon>Bacillaceae</taxon>
        <taxon>Shouchella</taxon>
    </lineage>
</organism>
<evidence type="ECO:0000256" key="2">
    <source>
        <dbReference type="SAM" id="Phobius"/>
    </source>
</evidence>
<dbReference type="InterPro" id="IPR001460">
    <property type="entry name" value="PCN-bd_Tpept"/>
</dbReference>
<dbReference type="HOGENOM" id="CLU_035412_0_2_9"/>
<dbReference type="STRING" id="1246626.BleG1_0472"/>